<dbReference type="InterPro" id="IPR025497">
    <property type="entry name" value="PatA-like_N"/>
</dbReference>
<evidence type="ECO:0000259" key="3">
    <source>
        <dbReference type="PROSITE" id="PS50110"/>
    </source>
</evidence>
<dbReference type="EMBL" id="JAAVJL010000002">
    <property type="protein sequence ID" value="NMF60127.1"/>
    <property type="molecule type" value="Genomic_DNA"/>
</dbReference>
<reference evidence="4 5" key="1">
    <citation type="submission" date="2020-03" db="EMBL/GenBank/DDBJ databases">
        <title>Draft Genome Sequence of 2-Methylisoborneol Producing Pseudanabaena yagii Strain GIHE-NHR1 Isolated from North Han River in South Korea.</title>
        <authorList>
            <person name="Jeong J."/>
        </authorList>
    </citation>
    <scope>NUCLEOTIDE SEQUENCE [LARGE SCALE GENOMIC DNA]</scope>
    <source>
        <strain evidence="4 5">GIHE-NHR1</strain>
    </source>
</reference>
<dbReference type="InterPro" id="IPR050595">
    <property type="entry name" value="Bact_response_regulator"/>
</dbReference>
<evidence type="ECO:0000256" key="2">
    <source>
        <dbReference type="PROSITE-ProRule" id="PRU00169"/>
    </source>
</evidence>
<proteinExistence type="predicted"/>
<dbReference type="PIRSF" id="PIRSF005897">
    <property type="entry name" value="RR_PatA"/>
    <property type="match status" value="1"/>
</dbReference>
<dbReference type="InterPro" id="IPR011006">
    <property type="entry name" value="CheY-like_superfamily"/>
</dbReference>
<dbReference type="SUPFAM" id="SSF52172">
    <property type="entry name" value="CheY-like"/>
    <property type="match status" value="1"/>
</dbReference>
<keyword evidence="1 2" id="KW-0597">Phosphoprotein</keyword>
<evidence type="ECO:0000256" key="1">
    <source>
        <dbReference type="ARBA" id="ARBA00022553"/>
    </source>
</evidence>
<accession>A0ABX1LVD6</accession>
<dbReference type="InterPro" id="IPR001789">
    <property type="entry name" value="Sig_transdc_resp-reg_receiver"/>
</dbReference>
<evidence type="ECO:0000313" key="5">
    <source>
        <dbReference type="Proteomes" id="UP000738376"/>
    </source>
</evidence>
<feature type="domain" description="Response regulatory" evidence="3">
    <location>
        <begin position="282"/>
        <end position="398"/>
    </location>
</feature>
<dbReference type="InterPro" id="IPR024186">
    <property type="entry name" value="Sig_transdc_resp-reg_PatA"/>
</dbReference>
<dbReference type="PANTHER" id="PTHR44591">
    <property type="entry name" value="STRESS RESPONSE REGULATOR PROTEIN 1"/>
    <property type="match status" value="1"/>
</dbReference>
<dbReference type="PANTHER" id="PTHR44591:SF23">
    <property type="entry name" value="CHEY SUBFAMILY"/>
    <property type="match status" value="1"/>
</dbReference>
<dbReference type="RefSeq" id="WP_169365067.1">
    <property type="nucleotide sequence ID" value="NZ_JAAVJL010000002.1"/>
</dbReference>
<organism evidence="4 5">
    <name type="scientific">Pseudanabaena yagii GIHE-NHR1</name>
    <dbReference type="NCBI Taxonomy" id="2722753"/>
    <lineage>
        <taxon>Bacteria</taxon>
        <taxon>Bacillati</taxon>
        <taxon>Cyanobacteriota</taxon>
        <taxon>Cyanophyceae</taxon>
        <taxon>Pseudanabaenales</taxon>
        <taxon>Pseudanabaenaceae</taxon>
        <taxon>Pseudanabaena</taxon>
        <taxon>Pseudanabaena yagii</taxon>
    </lineage>
</organism>
<evidence type="ECO:0000313" key="4">
    <source>
        <dbReference type="EMBL" id="NMF60127.1"/>
    </source>
</evidence>
<dbReference type="Gene3D" id="3.40.50.2300">
    <property type="match status" value="1"/>
</dbReference>
<comment type="caution">
    <text evidence="4">The sequence shown here is derived from an EMBL/GenBank/DDBJ whole genome shotgun (WGS) entry which is preliminary data.</text>
</comment>
<protein>
    <submittedName>
        <fullName evidence="4">Response regulator</fullName>
    </submittedName>
</protein>
<keyword evidence="5" id="KW-1185">Reference proteome</keyword>
<sequence>MLLTKLSPVDNTSTQLTPKFIQDLKHLHVLFQQATGELVVTDEDESAPDWNIYFYLGRLVYATGGKHRVRRLARAIRQHAHNINIQDLLKKVNPETEAWELKLIESAIQGQQLTTEQARAIIQTSIHEVFYSLSEQKQPKASWKPLDSLSFKPIVALSTMQTLDSIITAQNKWNKAGLSHVQNMIQGFSFDIAPYIANPDQLKVMLDADAISSKTYNSLNKILNGTNTLWDLSIIMHCSMIAVMRSLLPLVIDGIVAFREIPDWASPNWKVSSKHQSPNRGLIACIDDSPQVEVEMRRILEPLGYEVLGITDPLQSVSTLLQRKPDLIFLDLIMPNTNGYELCTFLRKTTTFQEVPIVILTGRDGVIDRVRAKIAGSSDFLSKPPDPSKVLQILRRFLQTDEAP</sequence>
<name>A0ABX1LVD6_9CYAN</name>
<dbReference type="Pfam" id="PF14332">
    <property type="entry name" value="DUF4388"/>
    <property type="match status" value="1"/>
</dbReference>
<dbReference type="SMART" id="SM00448">
    <property type="entry name" value="REC"/>
    <property type="match status" value="1"/>
</dbReference>
<feature type="modified residue" description="4-aspartylphosphate" evidence="2">
    <location>
        <position position="331"/>
    </location>
</feature>
<dbReference type="Proteomes" id="UP000738376">
    <property type="component" value="Unassembled WGS sequence"/>
</dbReference>
<dbReference type="Pfam" id="PF00072">
    <property type="entry name" value="Response_reg"/>
    <property type="match status" value="1"/>
</dbReference>
<gene>
    <name evidence="4" type="ORF">HC246_19375</name>
</gene>
<dbReference type="PROSITE" id="PS50110">
    <property type="entry name" value="RESPONSE_REGULATORY"/>
    <property type="match status" value="1"/>
</dbReference>